<accession>A0A1T5FRP1</accession>
<gene>
    <name evidence="1" type="ORF">SAMN06295920_110154</name>
</gene>
<dbReference type="PANTHER" id="PTHR11803">
    <property type="entry name" value="2-IMINOBUTANOATE/2-IMINOPROPANOATE DEAMINASE RIDA"/>
    <property type="match status" value="1"/>
</dbReference>
<reference evidence="2" key="1">
    <citation type="submission" date="2017-02" db="EMBL/GenBank/DDBJ databases">
        <authorList>
            <person name="Varghese N."/>
            <person name="Submissions S."/>
        </authorList>
    </citation>
    <scope>NUCLEOTIDE SEQUENCE [LARGE SCALE GENOMIC DNA]</scope>
    <source>
        <strain evidence="2">UM2</strain>
    </source>
</reference>
<name>A0A1T5FRP1_9SPHN</name>
<dbReference type="EMBL" id="FUYM01000010">
    <property type="protein sequence ID" value="SKB98819.1"/>
    <property type="molecule type" value="Genomic_DNA"/>
</dbReference>
<evidence type="ECO:0000313" key="2">
    <source>
        <dbReference type="Proteomes" id="UP000189818"/>
    </source>
</evidence>
<dbReference type="GO" id="GO:0005829">
    <property type="term" value="C:cytosol"/>
    <property type="evidence" value="ECO:0007669"/>
    <property type="project" value="TreeGrafter"/>
</dbReference>
<evidence type="ECO:0000313" key="1">
    <source>
        <dbReference type="EMBL" id="SKB98819.1"/>
    </source>
</evidence>
<proteinExistence type="predicted"/>
<dbReference type="Pfam" id="PF01042">
    <property type="entry name" value="Ribonuc_L-PSP"/>
    <property type="match status" value="1"/>
</dbReference>
<dbReference type="CDD" id="cd00448">
    <property type="entry name" value="YjgF_YER057c_UK114_family"/>
    <property type="match status" value="1"/>
</dbReference>
<dbReference type="Gene3D" id="3.30.1330.40">
    <property type="entry name" value="RutC-like"/>
    <property type="match status" value="1"/>
</dbReference>
<dbReference type="AlphaFoldDB" id="A0A1T5FRP1"/>
<sequence>MRQKSIHVDKIGHSAPIPLACRVGPILATSGIMGRDADTGRMPEDAAGQVANCFRNLGLVLAEADMDLGDVVRFTIYVKREEDRNAINPVWLAHYPDPARRPARHVQVMDLRGAVLVQLEVLAVAKEAS</sequence>
<dbReference type="OrthoDB" id="9815126at2"/>
<dbReference type="InterPro" id="IPR006175">
    <property type="entry name" value="YjgF/YER057c/UK114"/>
</dbReference>
<dbReference type="PANTHER" id="PTHR11803:SF39">
    <property type="entry name" value="2-IMINOBUTANOATE_2-IMINOPROPANOATE DEAMINASE"/>
    <property type="match status" value="1"/>
</dbReference>
<organism evidence="1 2">
    <name type="scientific">Rhizorhabdus histidinilytica</name>
    <dbReference type="NCBI Taxonomy" id="439228"/>
    <lineage>
        <taxon>Bacteria</taxon>
        <taxon>Pseudomonadati</taxon>
        <taxon>Pseudomonadota</taxon>
        <taxon>Alphaproteobacteria</taxon>
        <taxon>Sphingomonadales</taxon>
        <taxon>Sphingomonadaceae</taxon>
        <taxon>Rhizorhabdus</taxon>
    </lineage>
</organism>
<keyword evidence="2" id="KW-1185">Reference proteome</keyword>
<dbReference type="RefSeq" id="WP_079649952.1">
    <property type="nucleotide sequence ID" value="NZ_FUYM01000010.1"/>
</dbReference>
<dbReference type="GO" id="GO:0019239">
    <property type="term" value="F:deaminase activity"/>
    <property type="evidence" value="ECO:0007669"/>
    <property type="project" value="TreeGrafter"/>
</dbReference>
<protein>
    <submittedName>
        <fullName evidence="1">2-iminobutanoate/2-iminopropanoate deaminase</fullName>
    </submittedName>
</protein>
<dbReference type="Proteomes" id="UP000189818">
    <property type="component" value="Unassembled WGS sequence"/>
</dbReference>
<dbReference type="SUPFAM" id="SSF55298">
    <property type="entry name" value="YjgF-like"/>
    <property type="match status" value="1"/>
</dbReference>
<dbReference type="STRING" id="439228.SAMN06295920_110154"/>
<dbReference type="InterPro" id="IPR035959">
    <property type="entry name" value="RutC-like_sf"/>
</dbReference>